<evidence type="ECO:0000256" key="1">
    <source>
        <dbReference type="SAM" id="MobiDB-lite"/>
    </source>
</evidence>
<keyword evidence="3" id="KW-1185">Reference proteome</keyword>
<organism evidence="2 3">
    <name type="scientific">Lentibacillus cibarius</name>
    <dbReference type="NCBI Taxonomy" id="2583219"/>
    <lineage>
        <taxon>Bacteria</taxon>
        <taxon>Bacillati</taxon>
        <taxon>Bacillota</taxon>
        <taxon>Bacilli</taxon>
        <taxon>Bacillales</taxon>
        <taxon>Bacillaceae</taxon>
        <taxon>Lentibacillus</taxon>
    </lineage>
</organism>
<sequence>MNHNQQPYDDERIFNFPWSQGNVPGGGSPFGGPSGPPWHVGGGPSFGEPSGYPGGQQQVSAPSSPPPSFTPQQPKMQQGPGGISAYAVDPGAIRGCLFQFTYIWLRWDAFWFFPIFIGPRSIAGFRWRRNRWVYYGIDLDNIQSFQCY</sequence>
<feature type="compositionally biased region" description="Gly residues" evidence="1">
    <location>
        <begin position="23"/>
        <end position="33"/>
    </location>
</feature>
<dbReference type="AlphaFoldDB" id="A0A549YH94"/>
<feature type="region of interest" description="Disordered" evidence="1">
    <location>
        <begin position="1"/>
        <end position="83"/>
    </location>
</feature>
<evidence type="ECO:0000313" key="2">
    <source>
        <dbReference type="EMBL" id="TRM11253.1"/>
    </source>
</evidence>
<gene>
    <name evidence="2" type="ORF">FH966_05750</name>
</gene>
<dbReference type="RefSeq" id="WP_142790408.1">
    <property type="nucleotide sequence ID" value="NZ_VJMZ01000001.1"/>
</dbReference>
<evidence type="ECO:0008006" key="4">
    <source>
        <dbReference type="Google" id="ProtNLM"/>
    </source>
</evidence>
<comment type="caution">
    <text evidence="2">The sequence shown here is derived from an EMBL/GenBank/DDBJ whole genome shotgun (WGS) entry which is preliminary data.</text>
</comment>
<proteinExistence type="predicted"/>
<protein>
    <recommendedName>
        <fullName evidence="4">Transporter</fullName>
    </recommendedName>
</protein>
<reference evidence="2 3" key="1">
    <citation type="submission" date="2019-07" db="EMBL/GenBank/DDBJ databases">
        <title>Genomic analysis of Lentibacillus sp. NKC851-2.</title>
        <authorList>
            <person name="Oh Y.J."/>
        </authorList>
    </citation>
    <scope>NUCLEOTIDE SEQUENCE [LARGE SCALE GENOMIC DNA]</scope>
    <source>
        <strain evidence="2 3">NKC851-2</strain>
    </source>
</reference>
<dbReference type="Proteomes" id="UP000319280">
    <property type="component" value="Unassembled WGS sequence"/>
</dbReference>
<evidence type="ECO:0000313" key="3">
    <source>
        <dbReference type="Proteomes" id="UP000319280"/>
    </source>
</evidence>
<dbReference type="EMBL" id="VJMZ01000001">
    <property type="protein sequence ID" value="TRM11253.1"/>
    <property type="molecule type" value="Genomic_DNA"/>
</dbReference>
<accession>A0A549YH94</accession>
<name>A0A549YH94_9BACI</name>